<gene>
    <name evidence="4" type="ORF">BAUCODRAFT_64234</name>
</gene>
<feature type="region of interest" description="Disordered" evidence="1">
    <location>
        <begin position="100"/>
        <end position="133"/>
    </location>
</feature>
<dbReference type="EMBL" id="KB445551">
    <property type="protein sequence ID" value="EMD00088.1"/>
    <property type="molecule type" value="Genomic_DNA"/>
</dbReference>
<evidence type="ECO:0000259" key="3">
    <source>
        <dbReference type="Pfam" id="PF25043"/>
    </source>
</evidence>
<evidence type="ECO:0000313" key="5">
    <source>
        <dbReference type="Proteomes" id="UP000011761"/>
    </source>
</evidence>
<dbReference type="InterPro" id="IPR056690">
    <property type="entry name" value="DUF7788"/>
</dbReference>
<dbReference type="GeneID" id="19116143"/>
<feature type="compositionally biased region" description="Basic and acidic residues" evidence="1">
    <location>
        <begin position="100"/>
        <end position="111"/>
    </location>
</feature>
<evidence type="ECO:0008006" key="6">
    <source>
        <dbReference type="Google" id="ProtNLM"/>
    </source>
</evidence>
<dbReference type="eggNOG" id="ENOG502QT1I">
    <property type="taxonomic scope" value="Eukaryota"/>
</dbReference>
<dbReference type="KEGG" id="bcom:BAUCODRAFT_64234"/>
<dbReference type="OMA" id="HGVSHGY"/>
<accession>M2LZH4</accession>
<dbReference type="PANTHER" id="PTHR31373">
    <property type="entry name" value="OS06G0652100 PROTEIN"/>
    <property type="match status" value="1"/>
</dbReference>
<keyword evidence="5" id="KW-1185">Reference proteome</keyword>
<reference evidence="4 5" key="1">
    <citation type="journal article" date="2012" name="PLoS Pathog.">
        <title>Diverse lifestyles and strategies of plant pathogenesis encoded in the genomes of eighteen Dothideomycetes fungi.</title>
        <authorList>
            <person name="Ohm R.A."/>
            <person name="Feau N."/>
            <person name="Henrissat B."/>
            <person name="Schoch C.L."/>
            <person name="Horwitz B.A."/>
            <person name="Barry K.W."/>
            <person name="Condon B.J."/>
            <person name="Copeland A.C."/>
            <person name="Dhillon B."/>
            <person name="Glaser F."/>
            <person name="Hesse C.N."/>
            <person name="Kosti I."/>
            <person name="LaButti K."/>
            <person name="Lindquist E.A."/>
            <person name="Lucas S."/>
            <person name="Salamov A.A."/>
            <person name="Bradshaw R.E."/>
            <person name="Ciuffetti L."/>
            <person name="Hamelin R.C."/>
            <person name="Kema G.H.J."/>
            <person name="Lawrence C."/>
            <person name="Scott J.A."/>
            <person name="Spatafora J.W."/>
            <person name="Turgeon B.G."/>
            <person name="de Wit P.J.G.M."/>
            <person name="Zhong S."/>
            <person name="Goodwin S.B."/>
            <person name="Grigoriev I.V."/>
        </authorList>
    </citation>
    <scope>NUCLEOTIDE SEQUENCE [LARGE SCALE GENOMIC DNA]</scope>
    <source>
        <strain evidence="4 5">UAMH 10762</strain>
    </source>
</reference>
<organism evidence="4 5">
    <name type="scientific">Baudoinia panamericana (strain UAMH 10762)</name>
    <name type="common">Angels' share fungus</name>
    <name type="synonym">Baudoinia compniacensis (strain UAMH 10762)</name>
    <dbReference type="NCBI Taxonomy" id="717646"/>
    <lineage>
        <taxon>Eukaryota</taxon>
        <taxon>Fungi</taxon>
        <taxon>Dikarya</taxon>
        <taxon>Ascomycota</taxon>
        <taxon>Pezizomycotina</taxon>
        <taxon>Dothideomycetes</taxon>
        <taxon>Dothideomycetidae</taxon>
        <taxon>Mycosphaerellales</taxon>
        <taxon>Teratosphaeriaceae</taxon>
        <taxon>Baudoinia</taxon>
    </lineage>
</organism>
<name>M2LZH4_BAUPA</name>
<evidence type="ECO:0000259" key="2">
    <source>
        <dbReference type="Pfam" id="PF11443"/>
    </source>
</evidence>
<feature type="domain" description="DUF2828" evidence="2">
    <location>
        <begin position="200"/>
        <end position="438"/>
    </location>
</feature>
<dbReference type="Pfam" id="PF25043">
    <property type="entry name" value="DUF7788"/>
    <property type="match status" value="1"/>
</dbReference>
<dbReference type="PANTHER" id="PTHR31373:SF27">
    <property type="entry name" value="TROVE DOMAIN-CONTAINING PROTEIN"/>
    <property type="match status" value="1"/>
</dbReference>
<dbReference type="OrthoDB" id="1149618at2759"/>
<dbReference type="InterPro" id="IPR011205">
    <property type="entry name" value="UCP015417_vWA"/>
</dbReference>
<dbReference type="RefSeq" id="XP_007672588.1">
    <property type="nucleotide sequence ID" value="XM_007674398.1"/>
</dbReference>
<dbReference type="AlphaFoldDB" id="M2LZH4"/>
<evidence type="ECO:0000256" key="1">
    <source>
        <dbReference type="SAM" id="MobiDB-lite"/>
    </source>
</evidence>
<dbReference type="Proteomes" id="UP000011761">
    <property type="component" value="Unassembled WGS sequence"/>
</dbReference>
<sequence length="687" mass="76721">MLTENADVAYRTSGEPLVDLFYELEDVISSRRLRQVLERAWDKDSEATLKIIWNARSIHLGKSSRGTFYRAVGWLAQEHPATLLVNLPWLVRPLIPKKAPKAEDAERKKGTGEVGDDFELIDSGPEPESQPETKRLKLDDEAKLNEFDIKYGVAHGYWKDLLNILVLAVNGELKVDGTPSKVLNVKAPEPYKREWTKGGNKKLRTAKRHDYAVKKLDSDHVYKALHLSVARLFAAQLKLDTSRLNSGDRAEIKKITLAGKWAPSPEEMHDQHTCIVSSIAEALYTFDQICPTTVKAGDRTTYLKYAREAYRFKTLSPLRKHLQIVERPISAKAFGEIKYDQVPSLAMARYSSLFAKKDSERFDKYITDVAEGRSQISGATLLPSTIVKDARHSFGAPGASKSKSINALVGAKLNQMKMKVSNGQWNTLVQRIRDNGTLSSSIAVCDVSGSMSYPVFADGTCPMDSAIGLSLLLAEVTQPPFGGACITFSANPKVVRVGGPDDKRTFEEKVKYMCGTEWGMNTDFVAVFEQLILPMALEHELKPEEMVKQVFVFSDMQFDQATANSFMRDSSAWSTSYKRIQRGFKKHGYQMPRLIFWNLAGDETAPKPVTAAEVGTALVSGYSQGQLKMFLDNGQFEDPDAEETVEDMDVEEGGEVVVEKKVKKQDPLGVVRKAISHQAYRMLKVVD</sequence>
<dbReference type="Pfam" id="PF11443">
    <property type="entry name" value="DUF2828"/>
    <property type="match status" value="1"/>
</dbReference>
<protein>
    <recommendedName>
        <fullName evidence="6">DUF2828 domain-containing protein</fullName>
    </recommendedName>
</protein>
<dbReference type="InterPro" id="IPR058580">
    <property type="entry name" value="DUF2828"/>
</dbReference>
<dbReference type="HOGENOM" id="CLU_011744_0_0_1"/>
<proteinExistence type="predicted"/>
<feature type="domain" description="DUF7788" evidence="3">
    <location>
        <begin position="440"/>
        <end position="675"/>
    </location>
</feature>
<dbReference type="PIRSF" id="PIRSF015417">
    <property type="entry name" value="T31B5_30_vWA"/>
    <property type="match status" value="1"/>
</dbReference>
<evidence type="ECO:0000313" key="4">
    <source>
        <dbReference type="EMBL" id="EMD00088.1"/>
    </source>
</evidence>